<dbReference type="AlphaFoldDB" id="A0A3S1BW63"/>
<evidence type="ECO:0000256" key="5">
    <source>
        <dbReference type="ARBA" id="ARBA00022729"/>
    </source>
</evidence>
<protein>
    <recommendedName>
        <fullName evidence="9">Transmembrane 9 superfamily member</fullName>
    </recommendedName>
</protein>
<dbReference type="STRING" id="188477.A0A3S1BW63"/>
<comment type="caution">
    <text evidence="10">The sequence shown here is derived from an EMBL/GenBank/DDBJ whole genome shotgun (WGS) entry which is preliminary data.</text>
</comment>
<feature type="signal peptide" evidence="9">
    <location>
        <begin position="1"/>
        <end position="21"/>
    </location>
</feature>
<dbReference type="InterPro" id="IPR004240">
    <property type="entry name" value="EMP70"/>
</dbReference>
<evidence type="ECO:0000256" key="9">
    <source>
        <dbReference type="RuleBase" id="RU363079"/>
    </source>
</evidence>
<organism evidence="10 11">
    <name type="scientific">Elysia chlorotica</name>
    <name type="common">Eastern emerald elysia</name>
    <name type="synonym">Sea slug</name>
    <dbReference type="NCBI Taxonomy" id="188477"/>
    <lineage>
        <taxon>Eukaryota</taxon>
        <taxon>Metazoa</taxon>
        <taxon>Spiralia</taxon>
        <taxon>Lophotrochozoa</taxon>
        <taxon>Mollusca</taxon>
        <taxon>Gastropoda</taxon>
        <taxon>Heterobranchia</taxon>
        <taxon>Euthyneura</taxon>
        <taxon>Panpulmonata</taxon>
        <taxon>Sacoglossa</taxon>
        <taxon>Placobranchoidea</taxon>
        <taxon>Plakobranchidae</taxon>
        <taxon>Elysia</taxon>
    </lineage>
</organism>
<dbReference type="PROSITE" id="PS51257">
    <property type="entry name" value="PROKAR_LIPOPROTEIN"/>
    <property type="match status" value="1"/>
</dbReference>
<comment type="similarity">
    <text evidence="3 9">Belongs to the nonaspanin (TM9SF) (TC 9.A.2) family.</text>
</comment>
<dbReference type="PANTHER" id="PTHR10766:SF55">
    <property type="entry name" value="TRANSMEMBRANE 9 SUPERFAMILY MEMBER 4"/>
    <property type="match status" value="1"/>
</dbReference>
<dbReference type="OrthoDB" id="1666796at2759"/>
<gene>
    <name evidence="10" type="ORF">EGW08_015843</name>
</gene>
<dbReference type="GO" id="GO:0005794">
    <property type="term" value="C:Golgi apparatus"/>
    <property type="evidence" value="ECO:0007669"/>
    <property type="project" value="UniProtKB-SubCell"/>
</dbReference>
<keyword evidence="6 9" id="KW-1133">Transmembrane helix</keyword>
<keyword evidence="7" id="KW-0333">Golgi apparatus</keyword>
<dbReference type="GO" id="GO:0072657">
    <property type="term" value="P:protein localization to membrane"/>
    <property type="evidence" value="ECO:0007669"/>
    <property type="project" value="TreeGrafter"/>
</dbReference>
<proteinExistence type="inferred from homology"/>
<evidence type="ECO:0000256" key="2">
    <source>
        <dbReference type="ARBA" id="ARBA00004555"/>
    </source>
</evidence>
<evidence type="ECO:0000256" key="3">
    <source>
        <dbReference type="ARBA" id="ARBA00005227"/>
    </source>
</evidence>
<dbReference type="GO" id="GO:0016020">
    <property type="term" value="C:membrane"/>
    <property type="evidence" value="ECO:0007669"/>
    <property type="project" value="UniProtKB-SubCell"/>
</dbReference>
<feature type="transmembrane region" description="Helical" evidence="9">
    <location>
        <begin position="328"/>
        <end position="352"/>
    </location>
</feature>
<dbReference type="Pfam" id="PF02990">
    <property type="entry name" value="EMP70"/>
    <property type="match status" value="1"/>
</dbReference>
<keyword evidence="4 9" id="KW-0812">Transmembrane</keyword>
<reference evidence="10 11" key="1">
    <citation type="submission" date="2019-01" db="EMBL/GenBank/DDBJ databases">
        <title>A draft genome assembly of the solar-powered sea slug Elysia chlorotica.</title>
        <authorList>
            <person name="Cai H."/>
            <person name="Li Q."/>
            <person name="Fang X."/>
            <person name="Li J."/>
            <person name="Curtis N.E."/>
            <person name="Altenburger A."/>
            <person name="Shibata T."/>
            <person name="Feng M."/>
            <person name="Maeda T."/>
            <person name="Schwartz J.A."/>
            <person name="Shigenobu S."/>
            <person name="Lundholm N."/>
            <person name="Nishiyama T."/>
            <person name="Yang H."/>
            <person name="Hasebe M."/>
            <person name="Li S."/>
            <person name="Pierce S.K."/>
            <person name="Wang J."/>
        </authorList>
    </citation>
    <scope>NUCLEOTIDE SEQUENCE [LARGE SCALE GENOMIC DNA]</scope>
    <source>
        <strain evidence="10">EC2010</strain>
        <tissue evidence="10">Whole organism of an adult</tissue>
    </source>
</reference>
<evidence type="ECO:0000313" key="11">
    <source>
        <dbReference type="Proteomes" id="UP000271974"/>
    </source>
</evidence>
<evidence type="ECO:0000256" key="6">
    <source>
        <dbReference type="ARBA" id="ARBA00022989"/>
    </source>
</evidence>
<keyword evidence="5 9" id="KW-0732">Signal</keyword>
<comment type="subcellular location">
    <subcellularLocation>
        <location evidence="2">Golgi apparatus</location>
    </subcellularLocation>
    <subcellularLocation>
        <location evidence="1">Membrane</location>
        <topology evidence="1">Multi-pass membrane protein</topology>
    </subcellularLocation>
</comment>
<feature type="chain" id="PRO_5018377779" description="Transmembrane 9 superfamily member" evidence="9">
    <location>
        <begin position="22"/>
        <end position="364"/>
    </location>
</feature>
<evidence type="ECO:0000256" key="8">
    <source>
        <dbReference type="ARBA" id="ARBA00023136"/>
    </source>
</evidence>
<feature type="transmembrane region" description="Helical" evidence="9">
    <location>
        <begin position="265"/>
        <end position="287"/>
    </location>
</feature>
<dbReference type="Proteomes" id="UP000271974">
    <property type="component" value="Unassembled WGS sequence"/>
</dbReference>
<sequence length="364" mass="41864">MASRSALVWMCVLLGCSNVVSFYLPGVAPTEFQEGQLVDIKAVKLTSTKTQLPYEYYSVPFCEPTKGVFYKSENLGEVLRGDRIVNTPYEVKMLKNKACSVLCMSKDMKYTTKSLSKDQSNDFKEKILRDYYVHLITDNLPVATPIEMPDGQIIYERGYRLGSVSGKEAYLHNHLNFILRYHKTEHNTFRVVGFEVKPKSFKKGEITFKENTEQCTFNDPRTPQKVGEEAVEVLFSYSVEWHPSNVVWASRWDIYLAMSDVQIHWFSIINSVVVVFFLSGILTMIMVRTLRRDIAQYNKDDDLDETIEETGWKLVHGDIFRPPRLSKLLTSFVGAGIQIFCMALITICKFALHATIELRYLLFT</sequence>
<name>A0A3S1BW63_ELYCH</name>
<evidence type="ECO:0000256" key="7">
    <source>
        <dbReference type="ARBA" id="ARBA00023034"/>
    </source>
</evidence>
<dbReference type="PANTHER" id="PTHR10766">
    <property type="entry name" value="TRANSMEMBRANE 9 SUPERFAMILY PROTEIN"/>
    <property type="match status" value="1"/>
</dbReference>
<accession>A0A3S1BW63</accession>
<evidence type="ECO:0000256" key="4">
    <source>
        <dbReference type="ARBA" id="ARBA00022692"/>
    </source>
</evidence>
<evidence type="ECO:0000313" key="10">
    <source>
        <dbReference type="EMBL" id="RUS76392.1"/>
    </source>
</evidence>
<comment type="caution">
    <text evidence="9">Lacks conserved residue(s) required for the propagation of feature annotation.</text>
</comment>
<keyword evidence="11" id="KW-1185">Reference proteome</keyword>
<dbReference type="EMBL" id="RQTK01000666">
    <property type="protein sequence ID" value="RUS76392.1"/>
    <property type="molecule type" value="Genomic_DNA"/>
</dbReference>
<keyword evidence="8 9" id="KW-0472">Membrane</keyword>
<evidence type="ECO:0000256" key="1">
    <source>
        <dbReference type="ARBA" id="ARBA00004141"/>
    </source>
</evidence>